<gene>
    <name evidence="2" type="primary">cuta</name>
    <name evidence="2" type="ORF">EVAR_20451_1</name>
</gene>
<comment type="caution">
    <text evidence="2">The sequence shown here is derived from an EMBL/GenBank/DDBJ whole genome shotgun (WGS) entry which is preliminary data.</text>
</comment>
<evidence type="ECO:0000256" key="1">
    <source>
        <dbReference type="ARBA" id="ARBA00010169"/>
    </source>
</evidence>
<dbReference type="Pfam" id="PF03091">
    <property type="entry name" value="CutA1"/>
    <property type="match status" value="1"/>
</dbReference>
<dbReference type="PANTHER" id="PTHR23419:SF8">
    <property type="entry name" value="FI09726P"/>
    <property type="match status" value="1"/>
</dbReference>
<dbReference type="InterPro" id="IPR015867">
    <property type="entry name" value="N-reg_PII/ATP_PRibTrfase_C"/>
</dbReference>
<protein>
    <submittedName>
        <fullName evidence="2">Protein CutA homolog</fullName>
    </submittedName>
</protein>
<accession>A0A4C1TXZ5</accession>
<dbReference type="GO" id="GO:0010038">
    <property type="term" value="P:response to metal ion"/>
    <property type="evidence" value="ECO:0007669"/>
    <property type="project" value="InterPro"/>
</dbReference>
<dbReference type="Gene3D" id="3.30.70.120">
    <property type="match status" value="1"/>
</dbReference>
<sequence>MWTNHANPYHPYGFLGRKYRDEVVEVYPTPPNTRSPDPEPMEVVFSARSVAADSHIQRVEKTQRRTGTLSLFMLLLDGVISEVKSTLADEIVFPGPTNETKPQSPFVPVVPNECKKLGFCVATDHYPTDHVKRLLKSRRNYSFNVDELETPEVTVVQRLGGPDEEMCESTERVIPFTMAESKEKKWHYILNNVSGPPLQGFRAQICDRDRSRCSQVAEFPLGYEAICVQKYMLRLMYALDEKGEVIQSFFRVPSCCSCTMRNIGHGLVKNKLAACVNIVPQVTSIYEWKNEINEDSEALLMIKTRTSQVDKLTEFVRSNHPYEVCEVISLPIKNGNPPYLKWIGESVPEA</sequence>
<dbReference type="OrthoDB" id="2017693at2759"/>
<dbReference type="InterPro" id="IPR011322">
    <property type="entry name" value="N-reg_PII-like_a/b"/>
</dbReference>
<dbReference type="AlphaFoldDB" id="A0A4C1TXZ5"/>
<keyword evidence="3" id="KW-1185">Reference proteome</keyword>
<dbReference type="SUPFAM" id="SSF57501">
    <property type="entry name" value="Cystine-knot cytokines"/>
    <property type="match status" value="1"/>
</dbReference>
<comment type="similarity">
    <text evidence="1">Belongs to the CutA family.</text>
</comment>
<dbReference type="InterPro" id="IPR004323">
    <property type="entry name" value="Ion_tolerance_CutA"/>
</dbReference>
<dbReference type="EMBL" id="BGZK01000102">
    <property type="protein sequence ID" value="GBP18919.1"/>
    <property type="molecule type" value="Genomic_DNA"/>
</dbReference>
<evidence type="ECO:0000313" key="2">
    <source>
        <dbReference type="EMBL" id="GBP18919.1"/>
    </source>
</evidence>
<dbReference type="InterPro" id="IPR029034">
    <property type="entry name" value="Cystine-knot_cytokine"/>
</dbReference>
<proteinExistence type="inferred from homology"/>
<reference evidence="2 3" key="1">
    <citation type="journal article" date="2019" name="Commun. Biol.">
        <title>The bagworm genome reveals a unique fibroin gene that provides high tensile strength.</title>
        <authorList>
            <person name="Kono N."/>
            <person name="Nakamura H."/>
            <person name="Ohtoshi R."/>
            <person name="Tomita M."/>
            <person name="Numata K."/>
            <person name="Arakawa K."/>
        </authorList>
    </citation>
    <scope>NUCLEOTIDE SEQUENCE [LARGE SCALE GENOMIC DNA]</scope>
</reference>
<name>A0A4C1TXZ5_EUMVA</name>
<evidence type="ECO:0000313" key="3">
    <source>
        <dbReference type="Proteomes" id="UP000299102"/>
    </source>
</evidence>
<dbReference type="Proteomes" id="UP000299102">
    <property type="component" value="Unassembled WGS sequence"/>
</dbReference>
<dbReference type="GO" id="GO:0005507">
    <property type="term" value="F:copper ion binding"/>
    <property type="evidence" value="ECO:0007669"/>
    <property type="project" value="TreeGrafter"/>
</dbReference>
<dbReference type="PANTHER" id="PTHR23419">
    <property type="entry name" value="DIVALENT CATION TOLERANCE CUTA-RELATED"/>
    <property type="match status" value="1"/>
</dbReference>
<dbReference type="STRING" id="151549.A0A4C1TXZ5"/>
<organism evidence="2 3">
    <name type="scientific">Eumeta variegata</name>
    <name type="common">Bagworm moth</name>
    <name type="synonym">Eumeta japonica</name>
    <dbReference type="NCBI Taxonomy" id="151549"/>
    <lineage>
        <taxon>Eukaryota</taxon>
        <taxon>Metazoa</taxon>
        <taxon>Ecdysozoa</taxon>
        <taxon>Arthropoda</taxon>
        <taxon>Hexapoda</taxon>
        <taxon>Insecta</taxon>
        <taxon>Pterygota</taxon>
        <taxon>Neoptera</taxon>
        <taxon>Endopterygota</taxon>
        <taxon>Lepidoptera</taxon>
        <taxon>Glossata</taxon>
        <taxon>Ditrysia</taxon>
        <taxon>Tineoidea</taxon>
        <taxon>Psychidae</taxon>
        <taxon>Oiketicinae</taxon>
        <taxon>Eumeta</taxon>
    </lineage>
</organism>
<dbReference type="SUPFAM" id="SSF54913">
    <property type="entry name" value="GlnB-like"/>
    <property type="match status" value="1"/>
</dbReference>